<evidence type="ECO:0000313" key="8">
    <source>
        <dbReference type="Proteomes" id="UP000321424"/>
    </source>
</evidence>
<dbReference type="SUPFAM" id="SSF48498">
    <property type="entry name" value="Tetracyclin repressor-like, C-terminal domain"/>
    <property type="match status" value="1"/>
</dbReference>
<keyword evidence="4" id="KW-0804">Transcription</keyword>
<dbReference type="Pfam" id="PF00440">
    <property type="entry name" value="TetR_N"/>
    <property type="match status" value="1"/>
</dbReference>
<dbReference type="OrthoDB" id="5243387at2"/>
<dbReference type="RefSeq" id="WP_147142774.1">
    <property type="nucleotide sequence ID" value="NZ_BJXA01000110.1"/>
</dbReference>
<comment type="caution">
    <text evidence="7">The sequence shown here is derived from an EMBL/GenBank/DDBJ whole genome shotgun (WGS) entry which is preliminary data.</text>
</comment>
<keyword evidence="1" id="KW-0678">Repressor</keyword>
<dbReference type="PANTHER" id="PTHR30055:SF234">
    <property type="entry name" value="HTH-TYPE TRANSCRIPTIONAL REGULATOR BETI"/>
    <property type="match status" value="1"/>
</dbReference>
<accession>A0A511MSX7</accession>
<sequence length="193" mass="21208">MSRRDSILESAARVVAQRGVRGLRVEELAEAAGVSTSLIYYHFKDRAGLLEQTLDFISTRAERYTETDIDPAVDPVAHLEQLLLLELQDTPLVIENSIAWGEFCASAIFQPELREQLREATVRWTDYLGWLIRSAQEQGTVPADIAPADAAERLTALIEGVSMRWLSGTLELARARELVSGAVALELGTGATA</sequence>
<evidence type="ECO:0000256" key="1">
    <source>
        <dbReference type="ARBA" id="ARBA00022491"/>
    </source>
</evidence>
<dbReference type="Pfam" id="PF13977">
    <property type="entry name" value="TetR_C_6"/>
    <property type="match status" value="1"/>
</dbReference>
<name>A0A511MSX7_9NOCA</name>
<dbReference type="EMBL" id="BJXA01000110">
    <property type="protein sequence ID" value="GEM43693.1"/>
    <property type="molecule type" value="Genomic_DNA"/>
</dbReference>
<dbReference type="InterPro" id="IPR039538">
    <property type="entry name" value="BetI_C"/>
</dbReference>
<evidence type="ECO:0000256" key="2">
    <source>
        <dbReference type="ARBA" id="ARBA00023015"/>
    </source>
</evidence>
<reference evidence="7 8" key="1">
    <citation type="submission" date="2019-07" db="EMBL/GenBank/DDBJ databases">
        <title>Whole genome shotgun sequence of Nocardia ninae NBRC 108245.</title>
        <authorList>
            <person name="Hosoyama A."/>
            <person name="Uohara A."/>
            <person name="Ohji S."/>
            <person name="Ichikawa N."/>
        </authorList>
    </citation>
    <scope>NUCLEOTIDE SEQUENCE [LARGE SCALE GENOMIC DNA]</scope>
    <source>
        <strain evidence="7 8">NBRC 108245</strain>
    </source>
</reference>
<organism evidence="7 8">
    <name type="scientific">Nocardia ninae NBRC 108245</name>
    <dbReference type="NCBI Taxonomy" id="1210091"/>
    <lineage>
        <taxon>Bacteria</taxon>
        <taxon>Bacillati</taxon>
        <taxon>Actinomycetota</taxon>
        <taxon>Actinomycetes</taxon>
        <taxon>Mycobacteriales</taxon>
        <taxon>Nocardiaceae</taxon>
        <taxon>Nocardia</taxon>
    </lineage>
</organism>
<evidence type="ECO:0000256" key="4">
    <source>
        <dbReference type="ARBA" id="ARBA00023163"/>
    </source>
</evidence>
<dbReference type="GO" id="GO:0000976">
    <property type="term" value="F:transcription cis-regulatory region binding"/>
    <property type="evidence" value="ECO:0007669"/>
    <property type="project" value="TreeGrafter"/>
</dbReference>
<evidence type="ECO:0000256" key="3">
    <source>
        <dbReference type="ARBA" id="ARBA00023125"/>
    </source>
</evidence>
<dbReference type="Proteomes" id="UP000321424">
    <property type="component" value="Unassembled WGS sequence"/>
</dbReference>
<feature type="DNA-binding region" description="H-T-H motif" evidence="5">
    <location>
        <begin position="24"/>
        <end position="43"/>
    </location>
</feature>
<dbReference type="PANTHER" id="PTHR30055">
    <property type="entry name" value="HTH-TYPE TRANSCRIPTIONAL REGULATOR RUTR"/>
    <property type="match status" value="1"/>
</dbReference>
<dbReference type="PROSITE" id="PS50977">
    <property type="entry name" value="HTH_TETR_2"/>
    <property type="match status" value="1"/>
</dbReference>
<evidence type="ECO:0000256" key="5">
    <source>
        <dbReference type="PROSITE-ProRule" id="PRU00335"/>
    </source>
</evidence>
<dbReference type="SUPFAM" id="SSF46689">
    <property type="entry name" value="Homeodomain-like"/>
    <property type="match status" value="1"/>
</dbReference>
<dbReference type="AlphaFoldDB" id="A0A511MSX7"/>
<feature type="domain" description="HTH tetR-type" evidence="6">
    <location>
        <begin position="1"/>
        <end position="61"/>
    </location>
</feature>
<proteinExistence type="predicted"/>
<dbReference type="InterPro" id="IPR050109">
    <property type="entry name" value="HTH-type_TetR-like_transc_reg"/>
</dbReference>
<gene>
    <name evidence="7" type="ORF">NN4_82120</name>
</gene>
<dbReference type="Gene3D" id="1.10.357.10">
    <property type="entry name" value="Tetracycline Repressor, domain 2"/>
    <property type="match status" value="1"/>
</dbReference>
<dbReference type="GO" id="GO:0003700">
    <property type="term" value="F:DNA-binding transcription factor activity"/>
    <property type="evidence" value="ECO:0007669"/>
    <property type="project" value="TreeGrafter"/>
</dbReference>
<dbReference type="PRINTS" id="PR00455">
    <property type="entry name" value="HTHTETR"/>
</dbReference>
<keyword evidence="8" id="KW-1185">Reference proteome</keyword>
<dbReference type="InterPro" id="IPR036271">
    <property type="entry name" value="Tet_transcr_reg_TetR-rel_C_sf"/>
</dbReference>
<evidence type="ECO:0000259" key="6">
    <source>
        <dbReference type="PROSITE" id="PS50977"/>
    </source>
</evidence>
<keyword evidence="3 5" id="KW-0238">DNA-binding</keyword>
<keyword evidence="2" id="KW-0805">Transcription regulation</keyword>
<dbReference type="InterPro" id="IPR001647">
    <property type="entry name" value="HTH_TetR"/>
</dbReference>
<evidence type="ECO:0000313" key="7">
    <source>
        <dbReference type="EMBL" id="GEM43693.1"/>
    </source>
</evidence>
<protein>
    <submittedName>
        <fullName evidence="7">Putative transcriptional regulator, TetR family protein</fullName>
    </submittedName>
</protein>
<dbReference type="InterPro" id="IPR009057">
    <property type="entry name" value="Homeodomain-like_sf"/>
</dbReference>